<dbReference type="EMBL" id="JAWDJR010000020">
    <property type="protein sequence ID" value="KAK9956728.1"/>
    <property type="molecule type" value="Genomic_DNA"/>
</dbReference>
<reference evidence="1 2" key="1">
    <citation type="submission" date="2024-05" db="EMBL/GenBank/DDBJ databases">
        <title>A high-quality chromosomal-level genome assembly of Topmouth culter (Culter alburnus).</title>
        <authorList>
            <person name="Zhao H."/>
        </authorList>
    </citation>
    <scope>NUCLEOTIDE SEQUENCE [LARGE SCALE GENOMIC DNA]</scope>
    <source>
        <strain evidence="1">CATC2023</strain>
        <tissue evidence="1">Muscle</tissue>
    </source>
</reference>
<protein>
    <submittedName>
        <fullName evidence="1">Uncharacterized protein</fullName>
    </submittedName>
</protein>
<organism evidence="1 2">
    <name type="scientific">Culter alburnus</name>
    <name type="common">Topmouth culter</name>
    <dbReference type="NCBI Taxonomy" id="194366"/>
    <lineage>
        <taxon>Eukaryota</taxon>
        <taxon>Metazoa</taxon>
        <taxon>Chordata</taxon>
        <taxon>Craniata</taxon>
        <taxon>Vertebrata</taxon>
        <taxon>Euteleostomi</taxon>
        <taxon>Actinopterygii</taxon>
        <taxon>Neopterygii</taxon>
        <taxon>Teleostei</taxon>
        <taxon>Ostariophysi</taxon>
        <taxon>Cypriniformes</taxon>
        <taxon>Xenocyprididae</taxon>
        <taxon>Xenocypridinae</taxon>
        <taxon>Culter</taxon>
    </lineage>
</organism>
<proteinExistence type="predicted"/>
<dbReference type="AlphaFoldDB" id="A0AAW1Z735"/>
<dbReference type="Proteomes" id="UP001479290">
    <property type="component" value="Unassembled WGS sequence"/>
</dbReference>
<keyword evidence="2" id="KW-1185">Reference proteome</keyword>
<accession>A0AAW1Z735</accession>
<gene>
    <name evidence="1" type="ORF">ABG768_014441</name>
</gene>
<name>A0AAW1Z735_CULAL</name>
<evidence type="ECO:0000313" key="2">
    <source>
        <dbReference type="Proteomes" id="UP001479290"/>
    </source>
</evidence>
<evidence type="ECO:0000313" key="1">
    <source>
        <dbReference type="EMBL" id="KAK9956728.1"/>
    </source>
</evidence>
<sequence>MSKSKQDQLYEFNMQRETWCRVETTSRFWNLPERKHFRCHLRNSCDFSGLQTARPEQRCSWMGSSNNTTHPERRHFEDGYKAHLV</sequence>
<comment type="caution">
    <text evidence="1">The sequence shown here is derived from an EMBL/GenBank/DDBJ whole genome shotgun (WGS) entry which is preliminary data.</text>
</comment>